<dbReference type="RefSeq" id="WP_028310992.1">
    <property type="nucleotide sequence ID" value="NZ_AXWS01000008.1"/>
</dbReference>
<dbReference type="GO" id="GO:0006355">
    <property type="term" value="P:regulation of DNA-templated transcription"/>
    <property type="evidence" value="ECO:0007669"/>
    <property type="project" value="InterPro"/>
</dbReference>
<keyword evidence="2" id="KW-1185">Reference proteome</keyword>
<accession>A0A8B6X320</accession>
<dbReference type="GO" id="GO:0003677">
    <property type="term" value="F:DNA binding"/>
    <property type="evidence" value="ECO:0007669"/>
    <property type="project" value="UniProtKB-KW"/>
</dbReference>
<sequence>MSTDQKPPSRTAEQFVVRFPDGMRDRIAEAAKANNRSMNAEIVARLEASFKEVEVPAVAAPELEAVARRMQLSLFGPDRQLLSPCQRKLSKRRRIMLAKHNVLA</sequence>
<dbReference type="InterPro" id="IPR013321">
    <property type="entry name" value="Arc_rbn_hlx_hlx"/>
</dbReference>
<feature type="domain" description="Arc-like DNA binding" evidence="1">
    <location>
        <begin position="9"/>
        <end position="51"/>
    </location>
</feature>
<reference evidence="3" key="1">
    <citation type="journal article" date="1994" name="Nature">
        <title>DNA recognition by beta-sheets in the Arc repressor-operator crystal structure.</title>
        <authorList>
            <person name="Raumann B.E."/>
            <person name="Rould M.A."/>
            <person name="Pabo C.O."/>
            <person name="Sauer R.T."/>
        </authorList>
    </citation>
    <scope>NUCLEOTIDE SEQUENCE</scope>
</reference>
<evidence type="ECO:0000313" key="3">
    <source>
        <dbReference type="RefSeq" id="WP_028310992.1"/>
    </source>
</evidence>
<protein>
    <submittedName>
        <fullName evidence="3">Arc family DNA-binding protein</fullName>
    </submittedName>
</protein>
<dbReference type="InterPro" id="IPR005569">
    <property type="entry name" value="Arc_DNA-bd_dom"/>
</dbReference>
<dbReference type="InterPro" id="IPR010985">
    <property type="entry name" value="Ribbon_hlx_hlx"/>
</dbReference>
<organism evidence="2 3">
    <name type="scientific">Derxia gummosa DSM 723</name>
    <dbReference type="NCBI Taxonomy" id="1121388"/>
    <lineage>
        <taxon>Bacteria</taxon>
        <taxon>Pseudomonadati</taxon>
        <taxon>Pseudomonadota</taxon>
        <taxon>Betaproteobacteria</taxon>
        <taxon>Burkholderiales</taxon>
        <taxon>Alcaligenaceae</taxon>
        <taxon>Derxia</taxon>
    </lineage>
</organism>
<dbReference type="OrthoDB" id="7029768at2"/>
<dbReference type="Proteomes" id="UP000675920">
    <property type="component" value="Unplaced"/>
</dbReference>
<evidence type="ECO:0000313" key="2">
    <source>
        <dbReference type="Proteomes" id="UP000675920"/>
    </source>
</evidence>
<evidence type="ECO:0000259" key="1">
    <source>
        <dbReference type="Pfam" id="PF03869"/>
    </source>
</evidence>
<dbReference type="Gene3D" id="1.10.1220.10">
    <property type="entry name" value="Met repressor-like"/>
    <property type="match status" value="1"/>
</dbReference>
<keyword evidence="3" id="KW-0238">DNA-binding</keyword>
<dbReference type="SUPFAM" id="SSF47598">
    <property type="entry name" value="Ribbon-helix-helix"/>
    <property type="match status" value="1"/>
</dbReference>
<dbReference type="Pfam" id="PF03869">
    <property type="entry name" value="Arc"/>
    <property type="match status" value="1"/>
</dbReference>
<reference evidence="3" key="2">
    <citation type="submission" date="2025-08" db="UniProtKB">
        <authorList>
            <consortium name="RefSeq"/>
        </authorList>
    </citation>
    <scope>IDENTIFICATION</scope>
</reference>
<dbReference type="AlphaFoldDB" id="A0A8B6X320"/>
<name>A0A8B6X320_9BURK</name>
<proteinExistence type="predicted"/>